<organism evidence="1 2">
    <name type="scientific">Comamonas terrigena</name>
    <dbReference type="NCBI Taxonomy" id="32013"/>
    <lineage>
        <taxon>Bacteria</taxon>
        <taxon>Pseudomonadati</taxon>
        <taxon>Pseudomonadota</taxon>
        <taxon>Betaproteobacteria</taxon>
        <taxon>Burkholderiales</taxon>
        <taxon>Comamonadaceae</taxon>
        <taxon>Comamonas</taxon>
    </lineage>
</organism>
<accession>A0A2A7UU43</accession>
<evidence type="ECO:0000313" key="2">
    <source>
        <dbReference type="Proteomes" id="UP000220246"/>
    </source>
</evidence>
<dbReference type="AlphaFoldDB" id="A0A2A7UU43"/>
<dbReference type="PROSITE" id="PS51257">
    <property type="entry name" value="PROKAR_LIPOPROTEIN"/>
    <property type="match status" value="1"/>
</dbReference>
<dbReference type="STRING" id="1219032.GCA_001515545_02730"/>
<evidence type="ECO:0000313" key="1">
    <source>
        <dbReference type="EMBL" id="PEH88778.1"/>
    </source>
</evidence>
<dbReference type="Pfam" id="PF10001">
    <property type="entry name" value="DUF2242"/>
    <property type="match status" value="1"/>
</dbReference>
<proteinExistence type="predicted"/>
<sequence length="202" mass="21512">MRATGQIQGPAAKAGWAMAMATAAMLAGCGGSSTLQTLPPQESFTSAATFSRMFDARAEQTCEAARRALLSQGYIIDTSRKDLVEGNKNFQPEAERHLQMHIRVVCAAESADGKLSVGFVTALQDTYALRKASNSASVGVSALGSLSLPFSAGHDSMIKVGSETIQSERFYESFFELMRRYLLVDVADGTPSSVESASSKKP</sequence>
<gene>
    <name evidence="1" type="ORF">CRM82_09345</name>
</gene>
<dbReference type="EMBL" id="PDEA01000001">
    <property type="protein sequence ID" value="PEH88778.1"/>
    <property type="molecule type" value="Genomic_DNA"/>
</dbReference>
<comment type="caution">
    <text evidence="1">The sequence shown here is derived from an EMBL/GenBank/DDBJ whole genome shotgun (WGS) entry which is preliminary data.</text>
</comment>
<reference evidence="2" key="1">
    <citation type="submission" date="2017-09" db="EMBL/GenBank/DDBJ databases">
        <title>FDA dAtabase for Regulatory Grade micrObial Sequences (FDA-ARGOS): Supporting development and validation of Infectious Disease Dx tests.</title>
        <authorList>
            <person name="Minogue T."/>
            <person name="Wolcott M."/>
            <person name="Wasieloski L."/>
            <person name="Aguilar W."/>
            <person name="Moore D."/>
            <person name="Tallon L."/>
            <person name="Sadzewicz L."/>
            <person name="Ott S."/>
            <person name="Zhao X."/>
            <person name="Nagaraj S."/>
            <person name="Vavikolanu K."/>
            <person name="Aluvathingal J."/>
            <person name="Nadendla S."/>
            <person name="Sichtig H."/>
        </authorList>
    </citation>
    <scope>NUCLEOTIDE SEQUENCE [LARGE SCALE GENOMIC DNA]</scope>
    <source>
        <strain evidence="2">FDAARGOS_394</strain>
    </source>
</reference>
<dbReference type="OrthoDB" id="8588389at2"/>
<dbReference type="Proteomes" id="UP000220246">
    <property type="component" value="Unassembled WGS sequence"/>
</dbReference>
<name>A0A2A7UU43_COMTR</name>
<dbReference type="InterPro" id="IPR018718">
    <property type="entry name" value="DUF2242"/>
</dbReference>
<keyword evidence="2" id="KW-1185">Reference proteome</keyword>
<protein>
    <submittedName>
        <fullName evidence="1">DUF2242 domain-containing protein</fullName>
    </submittedName>
</protein>